<evidence type="ECO:0000259" key="9">
    <source>
        <dbReference type="PROSITE" id="PS50926"/>
    </source>
</evidence>
<feature type="binding site" evidence="6">
    <location>
        <position position="289"/>
    </location>
    <ligand>
        <name>S-adenosyl-L-methionine</name>
        <dbReference type="ChEBI" id="CHEBI:59789"/>
    </ligand>
</feature>
<keyword evidence="11" id="KW-1185">Reference proteome</keyword>
<dbReference type="InterPro" id="IPR029063">
    <property type="entry name" value="SAM-dependent_MTases_sf"/>
</dbReference>
<accession>A0ABU1GWE6</accession>
<evidence type="ECO:0000256" key="8">
    <source>
        <dbReference type="SAM" id="MobiDB-lite"/>
    </source>
</evidence>
<evidence type="ECO:0000256" key="2">
    <source>
        <dbReference type="ARBA" id="ARBA00022603"/>
    </source>
</evidence>
<dbReference type="NCBIfam" id="TIGR00479">
    <property type="entry name" value="rumA"/>
    <property type="match status" value="1"/>
</dbReference>
<dbReference type="Gene3D" id="2.40.50.1070">
    <property type="match status" value="1"/>
</dbReference>
<feature type="binding site" evidence="6">
    <location>
        <position position="318"/>
    </location>
    <ligand>
        <name>S-adenosyl-L-methionine</name>
        <dbReference type="ChEBI" id="CHEBI:59789"/>
    </ligand>
</feature>
<feature type="region of interest" description="Disordered" evidence="8">
    <location>
        <begin position="1"/>
        <end position="30"/>
    </location>
</feature>
<organism evidence="10 11">
    <name type="scientific">Larsenimonas suaedae</name>
    <dbReference type="NCBI Taxonomy" id="1851019"/>
    <lineage>
        <taxon>Bacteria</taxon>
        <taxon>Pseudomonadati</taxon>
        <taxon>Pseudomonadota</taxon>
        <taxon>Gammaproteobacteria</taxon>
        <taxon>Oceanospirillales</taxon>
        <taxon>Halomonadaceae</taxon>
        <taxon>Larsenimonas</taxon>
    </lineage>
</organism>
<evidence type="ECO:0000256" key="7">
    <source>
        <dbReference type="PROSITE-ProRule" id="PRU10015"/>
    </source>
</evidence>
<feature type="compositionally biased region" description="Basic residues" evidence="8">
    <location>
        <begin position="1"/>
        <end position="14"/>
    </location>
</feature>
<dbReference type="InterPro" id="IPR030390">
    <property type="entry name" value="MeTrfase_TrmA_AS"/>
</dbReference>
<dbReference type="InterPro" id="IPR012340">
    <property type="entry name" value="NA-bd_OB-fold"/>
</dbReference>
<dbReference type="InterPro" id="IPR010280">
    <property type="entry name" value="U5_MeTrfase_fam"/>
</dbReference>
<keyword evidence="1" id="KW-0408">Iron</keyword>
<dbReference type="PROSITE" id="PS01230">
    <property type="entry name" value="TRMA_1"/>
    <property type="match status" value="1"/>
</dbReference>
<dbReference type="PROSITE" id="PS50926">
    <property type="entry name" value="TRAM"/>
    <property type="match status" value="1"/>
</dbReference>
<dbReference type="GO" id="GO:0008168">
    <property type="term" value="F:methyltransferase activity"/>
    <property type="evidence" value="ECO:0007669"/>
    <property type="project" value="UniProtKB-KW"/>
</dbReference>
<proteinExistence type="inferred from homology"/>
<evidence type="ECO:0000313" key="11">
    <source>
        <dbReference type="Proteomes" id="UP001269375"/>
    </source>
</evidence>
<evidence type="ECO:0000256" key="5">
    <source>
        <dbReference type="ARBA" id="ARBA00023014"/>
    </source>
</evidence>
<dbReference type="Gene3D" id="3.40.50.150">
    <property type="entry name" value="Vaccinia Virus protein VP39"/>
    <property type="match status" value="1"/>
</dbReference>
<evidence type="ECO:0000256" key="1">
    <source>
        <dbReference type="ARBA" id="ARBA00022485"/>
    </source>
</evidence>
<dbReference type="PROSITE" id="PS51687">
    <property type="entry name" value="SAM_MT_RNA_M5U"/>
    <property type="match status" value="1"/>
</dbReference>
<dbReference type="EC" id="2.1.1.190" evidence="10"/>
<dbReference type="PANTHER" id="PTHR11061:SF49">
    <property type="entry name" value="23S RRNA (URACIL(1939)-C(5))-METHYLTRANSFERASE RLMD"/>
    <property type="match status" value="1"/>
</dbReference>
<protein>
    <submittedName>
        <fullName evidence="10">23S rRNA (Uracil(1939)-C(5))-methyltransferase RlmD</fullName>
        <ecNumber evidence="10">2.1.1.190</ecNumber>
    </submittedName>
</protein>
<name>A0ABU1GWE6_9GAMM</name>
<dbReference type="PANTHER" id="PTHR11061">
    <property type="entry name" value="RNA M5U METHYLTRANSFERASE"/>
    <property type="match status" value="1"/>
</dbReference>
<feature type="domain" description="TRAM" evidence="9">
    <location>
        <begin position="21"/>
        <end position="81"/>
    </location>
</feature>
<feature type="binding site" evidence="6">
    <location>
        <position position="386"/>
    </location>
    <ligand>
        <name>S-adenosyl-L-methionine</name>
        <dbReference type="ChEBI" id="CHEBI:59789"/>
    </ligand>
</feature>
<dbReference type="CDD" id="cd02440">
    <property type="entry name" value="AdoMet_MTases"/>
    <property type="match status" value="1"/>
</dbReference>
<dbReference type="InterPro" id="IPR002792">
    <property type="entry name" value="TRAM_dom"/>
</dbReference>
<keyword evidence="1" id="KW-0479">Metal-binding</keyword>
<evidence type="ECO:0000256" key="3">
    <source>
        <dbReference type="ARBA" id="ARBA00022679"/>
    </source>
</evidence>
<comment type="similarity">
    <text evidence="6">Belongs to the class I-like SAM-binding methyltransferase superfamily. RNA M5U methyltransferase family.</text>
</comment>
<evidence type="ECO:0000256" key="4">
    <source>
        <dbReference type="ARBA" id="ARBA00022691"/>
    </source>
</evidence>
<feature type="compositionally biased region" description="Basic and acidic residues" evidence="8">
    <location>
        <begin position="16"/>
        <end position="30"/>
    </location>
</feature>
<dbReference type="SUPFAM" id="SSF53335">
    <property type="entry name" value="S-adenosyl-L-methionine-dependent methyltransferases"/>
    <property type="match status" value="1"/>
</dbReference>
<dbReference type="Pfam" id="PF05958">
    <property type="entry name" value="tRNA_U5-meth_tr"/>
    <property type="match status" value="1"/>
</dbReference>
<dbReference type="EMBL" id="JARWAO010000003">
    <property type="protein sequence ID" value="MDR5895866.1"/>
    <property type="molecule type" value="Genomic_DNA"/>
</dbReference>
<evidence type="ECO:0000256" key="6">
    <source>
        <dbReference type="PROSITE-ProRule" id="PRU01024"/>
    </source>
</evidence>
<gene>
    <name evidence="10" type="primary">rlmD</name>
    <name evidence="10" type="ORF">QC825_07255</name>
</gene>
<dbReference type="Proteomes" id="UP001269375">
    <property type="component" value="Unassembled WGS sequence"/>
</dbReference>
<keyword evidence="4 6" id="KW-0949">S-adenosyl-L-methionine</keyword>
<keyword evidence="1" id="KW-0004">4Fe-4S</keyword>
<feature type="active site" evidence="7">
    <location>
        <position position="412"/>
    </location>
</feature>
<dbReference type="GO" id="GO:0032259">
    <property type="term" value="P:methylation"/>
    <property type="evidence" value="ECO:0007669"/>
    <property type="project" value="UniProtKB-KW"/>
</dbReference>
<reference evidence="10 11" key="1">
    <citation type="submission" date="2023-04" db="EMBL/GenBank/DDBJ databases">
        <title>A long-awaited taxogenomic arrangement of the family Halomonadaceae.</title>
        <authorList>
            <person name="De La Haba R."/>
            <person name="Chuvochina M."/>
            <person name="Wittouck S."/>
            <person name="Arahal D.R."/>
            <person name="Sanchez-Porro C."/>
            <person name="Hugenholtz P."/>
            <person name="Ventosa A."/>
        </authorList>
    </citation>
    <scope>NUCLEOTIDE SEQUENCE [LARGE SCALE GENOMIC DNA]</scope>
    <source>
        <strain evidence="10 11">DSM 22428</strain>
    </source>
</reference>
<dbReference type="Gene3D" id="2.40.50.140">
    <property type="entry name" value="Nucleic acid-binding proteins"/>
    <property type="match status" value="1"/>
</dbReference>
<sequence length="454" mass="49855">MARLGQKRASRSATRRVLESRTAHEQGETEGVIERLSYEGRGVTRSQDGKAVFVERTLPGERVVFAVHTSHRRFDEAHPKEILVASPERVEPMCVHFGVCGGCDLQHASIETQRRHKLETLRAHFEQQRIDAPEPLLLAGAEAGYRRRARLGVRVNRDGEVLLGYRRRGSDRLFAITQCPVLVPALESLISPLRECITQLEHPRHVGHIQLNDSDQGVEVSVRLMKRVPEDLERLNAFACAEGISLSVVVGRDTPSVECINGEAEHGYTLTIDGLDPVSLAFGSGDFVQVNASVNQQMVDRLVEWCGPLAQSVVVDLFAGIGNFSLPLARLGAQIQAFEGQQSMVTRLLDNARANGLDSHIEGHVADLSRALRGTTLASADLVVLDPPRAGAEAIARQLADHGPERILYIACDPATLARDVAHLCEGGYRVVELTVADMFPQTAHLETMVLLER</sequence>
<evidence type="ECO:0000313" key="10">
    <source>
        <dbReference type="EMBL" id="MDR5895866.1"/>
    </source>
</evidence>
<keyword evidence="2 6" id="KW-0489">Methyltransferase</keyword>
<dbReference type="RefSeq" id="WP_251589746.1">
    <property type="nucleotide sequence ID" value="NZ_JAMLJI010000001.1"/>
</dbReference>
<feature type="binding site" evidence="6">
    <location>
        <position position="339"/>
    </location>
    <ligand>
        <name>S-adenosyl-L-methionine</name>
        <dbReference type="ChEBI" id="CHEBI:59789"/>
    </ligand>
</feature>
<keyword evidence="5" id="KW-0411">Iron-sulfur</keyword>
<feature type="active site" description="Nucleophile" evidence="6">
    <location>
        <position position="412"/>
    </location>
</feature>
<comment type="caution">
    <text evidence="10">The sequence shown here is derived from an EMBL/GenBank/DDBJ whole genome shotgun (WGS) entry which is preliminary data.</text>
</comment>
<keyword evidence="3 6" id="KW-0808">Transferase</keyword>
<dbReference type="SUPFAM" id="SSF50249">
    <property type="entry name" value="Nucleic acid-binding proteins"/>
    <property type="match status" value="1"/>
</dbReference>